<protein>
    <recommendedName>
        <fullName evidence="4">Amine oxidase domain-containing protein</fullName>
    </recommendedName>
</protein>
<dbReference type="EMBL" id="UYYB01114340">
    <property type="protein sequence ID" value="VDM81751.1"/>
    <property type="molecule type" value="Genomic_DNA"/>
</dbReference>
<evidence type="ECO:0000313" key="3">
    <source>
        <dbReference type="Proteomes" id="UP000270094"/>
    </source>
</evidence>
<dbReference type="PANTHER" id="PTHR10668">
    <property type="entry name" value="PHYTOENE DEHYDROGENASE"/>
    <property type="match status" value="1"/>
</dbReference>
<dbReference type="AlphaFoldDB" id="A0A3P7J8P0"/>
<evidence type="ECO:0000313" key="2">
    <source>
        <dbReference type="EMBL" id="VDM81751.1"/>
    </source>
</evidence>
<comment type="similarity">
    <text evidence="1">Belongs to the carotenoid/retinoid oxidoreductase family.</text>
</comment>
<accession>A0A3P7J8P0</accession>
<reference evidence="2 3" key="1">
    <citation type="submission" date="2018-11" db="EMBL/GenBank/DDBJ databases">
        <authorList>
            <consortium name="Pathogen Informatics"/>
        </authorList>
    </citation>
    <scope>NUCLEOTIDE SEQUENCE [LARGE SCALE GENOMIC DNA]</scope>
</reference>
<organism evidence="2 3">
    <name type="scientific">Strongylus vulgaris</name>
    <name type="common">Blood worm</name>
    <dbReference type="NCBI Taxonomy" id="40348"/>
    <lineage>
        <taxon>Eukaryota</taxon>
        <taxon>Metazoa</taxon>
        <taxon>Ecdysozoa</taxon>
        <taxon>Nematoda</taxon>
        <taxon>Chromadorea</taxon>
        <taxon>Rhabditida</taxon>
        <taxon>Rhabditina</taxon>
        <taxon>Rhabditomorpha</taxon>
        <taxon>Strongyloidea</taxon>
        <taxon>Strongylidae</taxon>
        <taxon>Strongylus</taxon>
    </lineage>
</organism>
<gene>
    <name evidence="2" type="ORF">SVUK_LOCUS16749</name>
</gene>
<sequence length="139" mass="15011">MKAKLTILILQILNTSVIVHINRDFRALLKSLPSFDGARLAFRQLPSEIDAYAPNFSSSVIGYEVLPPPDIEKIFGLTGGNIFHGSMSLDQLYFTRPVSRYSNYTTPIKGLYLCGSGAHPGGGVTGAPGRLAALIAMQD</sequence>
<dbReference type="PANTHER" id="PTHR10668:SF103">
    <property type="entry name" value="PYRIDINE NUCLEOTIDE-DISULFIDE OXIDOREDUCTASE DOMAIN-CONTAINING PROTEIN 2"/>
    <property type="match status" value="1"/>
</dbReference>
<dbReference type="OrthoDB" id="7777654at2759"/>
<keyword evidence="3" id="KW-1185">Reference proteome</keyword>
<proteinExistence type="inferred from homology"/>
<name>A0A3P7J8P0_STRVU</name>
<evidence type="ECO:0000256" key="1">
    <source>
        <dbReference type="ARBA" id="ARBA00006046"/>
    </source>
</evidence>
<dbReference type="Proteomes" id="UP000270094">
    <property type="component" value="Unassembled WGS sequence"/>
</dbReference>
<evidence type="ECO:0008006" key="4">
    <source>
        <dbReference type="Google" id="ProtNLM"/>
    </source>
</evidence>